<organism evidence="1 2">
    <name type="scientific">Corynebacterium heidelbergense</name>
    <dbReference type="NCBI Taxonomy" id="2055947"/>
    <lineage>
        <taxon>Bacteria</taxon>
        <taxon>Bacillati</taxon>
        <taxon>Actinomycetota</taxon>
        <taxon>Actinomycetes</taxon>
        <taxon>Mycobacteriales</taxon>
        <taxon>Corynebacteriaceae</taxon>
        <taxon>Corynebacterium</taxon>
    </lineage>
</organism>
<protein>
    <submittedName>
        <fullName evidence="1">Uncharacterized protein</fullName>
    </submittedName>
</protein>
<dbReference type="Proteomes" id="UP000251047">
    <property type="component" value="Unassembled WGS sequence"/>
</dbReference>
<reference evidence="1 2" key="1">
    <citation type="journal article" date="2018" name="Syst. Appl. Microbiol.">
        <title>Corynebacterium heidelbergense sp. nov., isolated from the preen glands of Egyptian geese (Alopochen aegyptiacus).</title>
        <authorList>
            <person name="Braun M.S."/>
            <person name="Wang E."/>
            <person name="Zimmermann S."/>
            <person name="Wink M."/>
        </authorList>
    </citation>
    <scope>NUCLEOTIDE SEQUENCE [LARGE SCALE GENOMIC DNA]</scope>
    <source>
        <strain evidence="1 2">DSM 104638</strain>
    </source>
</reference>
<sequence>MFPRPLGYGQVAFGDPVRDGDEYDEKQGFARGSIVETDQFVRVTDDEGITIHIPAHSVDAMVTAKDKATFESYLMHAELSQHDTD</sequence>
<dbReference type="AlphaFoldDB" id="A0A364VE70"/>
<accession>A0A364VE70</accession>
<name>A0A364VE70_9CORY</name>
<dbReference type="RefSeq" id="WP_112768620.1">
    <property type="nucleotide sequence ID" value="NZ_CP063191.1"/>
</dbReference>
<comment type="caution">
    <text evidence="1">The sequence shown here is derived from an EMBL/GenBank/DDBJ whole genome shotgun (WGS) entry which is preliminary data.</text>
</comment>
<dbReference type="EMBL" id="PHQP01000003">
    <property type="protein sequence ID" value="RAV34904.1"/>
    <property type="molecule type" value="Genomic_DNA"/>
</dbReference>
<proteinExistence type="predicted"/>
<evidence type="ECO:0000313" key="1">
    <source>
        <dbReference type="EMBL" id="RAV34904.1"/>
    </source>
</evidence>
<evidence type="ECO:0000313" key="2">
    <source>
        <dbReference type="Proteomes" id="UP000251047"/>
    </source>
</evidence>
<gene>
    <name evidence="1" type="ORF">CWC39_00770</name>
</gene>